<comment type="pathway">
    <text evidence="1">tRNA modification; 5-methoxycarbonylmethyl-2-thiouridine-tRNA biosynthesis.</text>
</comment>
<evidence type="ECO:0000256" key="8">
    <source>
        <dbReference type="ARBA" id="ARBA00022694"/>
    </source>
</evidence>
<feature type="domain" description="Radical SAM core" evidence="20">
    <location>
        <begin position="82"/>
        <end position="372"/>
    </location>
</feature>
<dbReference type="FunCoup" id="A0A1S3FT26">
    <property type="interactions" value="3747"/>
</dbReference>
<evidence type="ECO:0000256" key="6">
    <source>
        <dbReference type="ARBA" id="ARBA00022679"/>
    </source>
</evidence>
<keyword evidence="12 17" id="KW-0411">Iron-sulfur</keyword>
<dbReference type="SUPFAM" id="SSF55729">
    <property type="entry name" value="Acyl-CoA N-acyltransferases (Nat)"/>
    <property type="match status" value="1"/>
</dbReference>
<dbReference type="SUPFAM" id="SSF102114">
    <property type="entry name" value="Radical SAM enzymes"/>
    <property type="match status" value="1"/>
</dbReference>
<evidence type="ECO:0000256" key="9">
    <source>
        <dbReference type="ARBA" id="ARBA00022723"/>
    </source>
</evidence>
<dbReference type="SMART" id="SM00729">
    <property type="entry name" value="Elp3"/>
    <property type="match status" value="1"/>
</dbReference>
<feature type="binding site" evidence="18">
    <location>
        <position position="109"/>
    </location>
    <ligand>
        <name>[4Fe-4S] cluster</name>
        <dbReference type="ChEBI" id="CHEBI:49883"/>
        <note>4Fe-4S-S-AdoMet</note>
    </ligand>
</feature>
<comment type="catalytic activity">
    <reaction evidence="14">
        <text>uridine(34) in tRNA + acetyl-CoA + S-adenosyl-L-methionine + H2O = 5-(carboxymethyl)uridine(34) in tRNA + 5'-deoxyadenosine + L-methionine + CoA + 2 H(+)</text>
        <dbReference type="Rhea" id="RHEA:61020"/>
        <dbReference type="Rhea" id="RHEA-COMP:10407"/>
        <dbReference type="Rhea" id="RHEA-COMP:11727"/>
        <dbReference type="ChEBI" id="CHEBI:15377"/>
        <dbReference type="ChEBI" id="CHEBI:15378"/>
        <dbReference type="ChEBI" id="CHEBI:17319"/>
        <dbReference type="ChEBI" id="CHEBI:57287"/>
        <dbReference type="ChEBI" id="CHEBI:57288"/>
        <dbReference type="ChEBI" id="CHEBI:57844"/>
        <dbReference type="ChEBI" id="CHEBI:59789"/>
        <dbReference type="ChEBI" id="CHEBI:65315"/>
        <dbReference type="ChEBI" id="CHEBI:74882"/>
        <dbReference type="EC" id="2.3.1.311"/>
    </reaction>
    <physiologicalReaction direction="left-to-right" evidence="14">
        <dbReference type="Rhea" id="RHEA:61021"/>
    </physiologicalReaction>
</comment>
<gene>
    <name evidence="22" type="primary">Elp3</name>
</gene>
<comment type="similarity">
    <text evidence="2 17">Belongs to the ELP3 family.</text>
</comment>
<evidence type="ECO:0000256" key="16">
    <source>
        <dbReference type="ARBA" id="ARBA00062573"/>
    </source>
</evidence>
<evidence type="ECO:0000259" key="20">
    <source>
        <dbReference type="PROSITE" id="PS51918"/>
    </source>
</evidence>
<dbReference type="GO" id="GO:0000049">
    <property type="term" value="F:tRNA binding"/>
    <property type="evidence" value="ECO:0007669"/>
    <property type="project" value="UniProtKB-KW"/>
</dbReference>
<proteinExistence type="inferred from homology"/>
<dbReference type="GO" id="GO:0005634">
    <property type="term" value="C:nucleus"/>
    <property type="evidence" value="ECO:0007669"/>
    <property type="project" value="TreeGrafter"/>
</dbReference>
<keyword evidence="11 18" id="KW-0408">Iron</keyword>
<dbReference type="NCBIfam" id="TIGR01211">
    <property type="entry name" value="ELP3"/>
    <property type="match status" value="1"/>
</dbReference>
<dbReference type="GO" id="GO:0002926">
    <property type="term" value="P:tRNA wobble base 5-methoxycarbonylmethyl-2-thiouridinylation"/>
    <property type="evidence" value="ECO:0007669"/>
    <property type="project" value="TreeGrafter"/>
</dbReference>
<dbReference type="InterPro" id="IPR006638">
    <property type="entry name" value="Elp3/MiaA/NifB-like_rSAM"/>
</dbReference>
<dbReference type="GO" id="GO:0046872">
    <property type="term" value="F:metal ion binding"/>
    <property type="evidence" value="ECO:0007669"/>
    <property type="project" value="UniProtKB-KW"/>
</dbReference>
<dbReference type="PROSITE" id="PS51186">
    <property type="entry name" value="GNAT"/>
    <property type="match status" value="1"/>
</dbReference>
<evidence type="ECO:0000256" key="15">
    <source>
        <dbReference type="ARBA" id="ARBA00059132"/>
    </source>
</evidence>
<dbReference type="GO" id="GO:0051539">
    <property type="term" value="F:4 iron, 4 sulfur cluster binding"/>
    <property type="evidence" value="ECO:0007669"/>
    <property type="project" value="UniProtKB-KW"/>
</dbReference>
<comment type="subunit">
    <text evidence="16">Component of the elongator complex which consists of ELP1, ELP2, ELP3, ELP4, ELP5 and ELP6. ELP1, ELP2 and ELP3 form the elongator core complex. Interacts with alpha-tubulin.</text>
</comment>
<evidence type="ECO:0000256" key="3">
    <source>
        <dbReference type="ARBA" id="ARBA00020266"/>
    </source>
</evidence>
<dbReference type="InterPro" id="IPR058240">
    <property type="entry name" value="rSAM_sf"/>
</dbReference>
<dbReference type="InterPro" id="IPR032432">
    <property type="entry name" value="Radical_SAM_C"/>
</dbReference>
<keyword evidence="10" id="KW-0694">RNA-binding</keyword>
<keyword evidence="4" id="KW-0004">4Fe-4S</keyword>
<dbReference type="SFLD" id="SFLDG01086">
    <property type="entry name" value="elongater_protein-like"/>
    <property type="match status" value="1"/>
</dbReference>
<keyword evidence="7 17" id="KW-0949">S-adenosyl-L-methionine</keyword>
<evidence type="ECO:0000259" key="19">
    <source>
        <dbReference type="PROSITE" id="PS51186"/>
    </source>
</evidence>
<evidence type="ECO:0000256" key="2">
    <source>
        <dbReference type="ARBA" id="ARBA00005494"/>
    </source>
</evidence>
<feature type="domain" description="N-acetyltransferase" evidence="19">
    <location>
        <begin position="396"/>
        <end position="547"/>
    </location>
</feature>
<dbReference type="CDD" id="cd01335">
    <property type="entry name" value="Radical_SAM"/>
    <property type="match status" value="1"/>
</dbReference>
<protein>
    <recommendedName>
        <fullName evidence="3 17">Elongator complex protein 3</fullName>
        <ecNumber evidence="17">2.3.1.-</ecNumber>
    </recommendedName>
</protein>
<feature type="binding site" evidence="18">
    <location>
        <position position="112"/>
    </location>
    <ligand>
        <name>[4Fe-4S] cluster</name>
        <dbReference type="ChEBI" id="CHEBI:49883"/>
        <note>4Fe-4S-S-AdoMet</note>
    </ligand>
</feature>
<accession>A0A1S3FT26</accession>
<evidence type="ECO:0000256" key="18">
    <source>
        <dbReference type="PIRSR" id="PIRSR005669-1"/>
    </source>
</evidence>
<dbReference type="InterPro" id="IPR007197">
    <property type="entry name" value="rSAM"/>
</dbReference>
<evidence type="ECO:0000256" key="5">
    <source>
        <dbReference type="ARBA" id="ARBA00022555"/>
    </source>
</evidence>
<dbReference type="PANTHER" id="PTHR11135:SF0">
    <property type="entry name" value="ELONGATOR COMPLEX PROTEIN 3"/>
    <property type="match status" value="1"/>
</dbReference>
<dbReference type="Pfam" id="PF04055">
    <property type="entry name" value="Radical_SAM"/>
    <property type="match status" value="1"/>
</dbReference>
<keyword evidence="21" id="KW-1185">Reference proteome</keyword>
<keyword evidence="9 17" id="KW-0479">Metal-binding</keyword>
<evidence type="ECO:0000256" key="17">
    <source>
        <dbReference type="PIRNR" id="PIRNR005669"/>
    </source>
</evidence>
<dbReference type="PIRSF" id="PIRSF005669">
    <property type="entry name" value="Hist_AcTrfase_ELP3"/>
    <property type="match status" value="1"/>
</dbReference>
<dbReference type="SFLD" id="SFLDF00344">
    <property type="entry name" value="ELP3-like"/>
    <property type="match status" value="1"/>
</dbReference>
<evidence type="ECO:0000256" key="12">
    <source>
        <dbReference type="ARBA" id="ARBA00023014"/>
    </source>
</evidence>
<dbReference type="KEGG" id="dord:105991602"/>
<keyword evidence="6 17" id="KW-0808">Transferase</keyword>
<sequence>MRQKRKGDLSPAELMMLTIGDVIKQLIEAHEQGKDIDLNKVKTKTAAKYGLSAQPRLVDIIAAVPPQYRKVLVPKLKAKPIRTASGIAVVAVMCKPHRCPHISFTGNICVYCPGGPDSDFEYSTQSYTGYEPTSMRAIRARYDPYLQTRHRIEQLKQLGHSVDKVEFIVMGGTFMALPEEYRDYFIRSLHDALSGHTSNNIYEAVKYSERSLTKCIGITIETRPDYCMKRHLSDMLTYGCTRLEIGVQSVYEDVARDTNRGHTVKAVCESFHLAKDSGFKVVAHMMPDLPNVGLERDIEQFIEFFENPAFRPDGLKLYPTLVIRGTGLYELWKSGRYKSYSPSDLVELVARILALVPPWTRVYRVQRDIPMPLVSSGVEHGNLRELAFARMKDLGIQCRDVRTREVGIQEIHHKVRPYQVELVRRDYVANGGWETFLSYEDPDQDILIGLLRLRKCSEETFRFELGGGVSIVRELHVYGSVVPVSSRDPTKFQHQGFGMLLMEEAERIAREEHGSGKIAVISGVGTRNYYRKIGYRLQGPYMVKMLR</sequence>
<evidence type="ECO:0000256" key="10">
    <source>
        <dbReference type="ARBA" id="ARBA00022884"/>
    </source>
</evidence>
<dbReference type="GO" id="GO:0106261">
    <property type="term" value="F:tRNA uridine(34) acetyltransferase activity"/>
    <property type="evidence" value="ECO:0007669"/>
    <property type="project" value="UniProtKB-EC"/>
</dbReference>
<name>A0A1S3FT26_DIPOR</name>
<dbReference type="InParanoid" id="A0A1S3FT26"/>
<dbReference type="FunFam" id="3.40.630.30:FF:000003">
    <property type="entry name" value="Elongator complex protein 3"/>
    <property type="match status" value="1"/>
</dbReference>
<dbReference type="RefSeq" id="XP_012879718.1">
    <property type="nucleotide sequence ID" value="XM_013024264.1"/>
</dbReference>
<dbReference type="CTD" id="55140"/>
<dbReference type="SFLD" id="SFLDS00029">
    <property type="entry name" value="Radical_SAM"/>
    <property type="match status" value="1"/>
</dbReference>
<dbReference type="PROSITE" id="PS51918">
    <property type="entry name" value="RADICAL_SAM"/>
    <property type="match status" value="1"/>
</dbReference>
<evidence type="ECO:0000256" key="4">
    <source>
        <dbReference type="ARBA" id="ARBA00022485"/>
    </source>
</evidence>
<dbReference type="InterPro" id="IPR056591">
    <property type="entry name" value="ELP3-like_N"/>
</dbReference>
<dbReference type="EC" id="2.3.1.-" evidence="17"/>
<comment type="function">
    <text evidence="15">Catalytic tRNA acetyltransferase subunit of the elongator complex which is required for multiple tRNA modifications, including mcm5U (5-methoxycarbonylmethyl uridine), mcm5s2U (5-methoxycarbonylmethyl-2-thiouridine), and ncm5U (5-carbamoylmethyl uridine). In the elongator complex, acts as a tRNA uridine(34) acetyltransferase by mediating formation of carboxymethyluridine in the wobble base at position 34 in tRNAs. May also act as a protein lysine acetyltransferase by mediating acetylation of target proteins; such activity is however unclear in vivo and recent evidences suggest that ELP3 primarily acts as a tRNA acetyltransferase. Involved in neurogenesis: regulates the migration and branching of projection neurons in the developing cerebral cortex, through a process depending on alpha-tubulin acetylation. Required for acetylation of GJA1 in the developing cerebral cortex.</text>
</comment>
<dbReference type="InterPro" id="IPR000182">
    <property type="entry name" value="GNAT_dom"/>
</dbReference>
<dbReference type="PANTHER" id="PTHR11135">
    <property type="entry name" value="HISTONE ACETYLTRANSFERASE-RELATED"/>
    <property type="match status" value="1"/>
</dbReference>
<comment type="cofactor">
    <cofactor evidence="17 18">
        <name>[4Fe-4S] cluster</name>
        <dbReference type="ChEBI" id="CHEBI:49883"/>
    </cofactor>
    <text evidence="17 18">Binds 1 [4Fe-4S] cluster. The cluster is coordinated with 3 cysteines and an exchangeable S-adenosyl-L-methionine.</text>
</comment>
<dbReference type="InterPro" id="IPR016181">
    <property type="entry name" value="Acyl_CoA_acyltransferase"/>
</dbReference>
<evidence type="ECO:0000313" key="22">
    <source>
        <dbReference type="RefSeq" id="XP_012879718.1"/>
    </source>
</evidence>
<dbReference type="InterPro" id="IPR039661">
    <property type="entry name" value="ELP3"/>
</dbReference>
<dbReference type="InterPro" id="IPR034687">
    <property type="entry name" value="ELP3-like"/>
</dbReference>
<evidence type="ECO:0000256" key="14">
    <source>
        <dbReference type="ARBA" id="ARBA00047372"/>
    </source>
</evidence>
<feature type="binding site" evidence="18">
    <location>
        <position position="99"/>
    </location>
    <ligand>
        <name>[4Fe-4S] cluster</name>
        <dbReference type="ChEBI" id="CHEBI:49883"/>
        <note>4Fe-4S-S-AdoMet</note>
    </ligand>
</feature>
<dbReference type="STRING" id="10020.ENSDORP00000011706"/>
<dbReference type="Pfam" id="PF16199">
    <property type="entry name" value="Radical_SAM_C"/>
    <property type="match status" value="1"/>
</dbReference>
<keyword evidence="13 17" id="KW-0012">Acyltransferase</keyword>
<dbReference type="AlphaFoldDB" id="A0A1S3FT26"/>
<evidence type="ECO:0000256" key="13">
    <source>
        <dbReference type="ARBA" id="ARBA00023315"/>
    </source>
</evidence>
<evidence type="ECO:0000256" key="1">
    <source>
        <dbReference type="ARBA" id="ARBA00005043"/>
    </source>
</evidence>
<evidence type="ECO:0000313" key="21">
    <source>
        <dbReference type="Proteomes" id="UP000081671"/>
    </source>
</evidence>
<dbReference type="UniPathway" id="UPA00988"/>
<dbReference type="Gene3D" id="3.40.630.30">
    <property type="match status" value="1"/>
</dbReference>
<evidence type="ECO:0000256" key="11">
    <source>
        <dbReference type="ARBA" id="ARBA00023004"/>
    </source>
</evidence>
<reference evidence="22" key="1">
    <citation type="submission" date="2025-08" db="UniProtKB">
        <authorList>
            <consortium name="RefSeq"/>
        </authorList>
    </citation>
    <scope>IDENTIFICATION</scope>
    <source>
        <tissue evidence="22">Kidney</tissue>
    </source>
</reference>
<keyword evidence="5 17" id="KW-0820">tRNA-binding</keyword>
<organism evidence="21 22">
    <name type="scientific">Dipodomys ordii</name>
    <name type="common">Ord's kangaroo rat</name>
    <dbReference type="NCBI Taxonomy" id="10020"/>
    <lineage>
        <taxon>Eukaryota</taxon>
        <taxon>Metazoa</taxon>
        <taxon>Chordata</taxon>
        <taxon>Craniata</taxon>
        <taxon>Vertebrata</taxon>
        <taxon>Euteleostomi</taxon>
        <taxon>Mammalia</taxon>
        <taxon>Eutheria</taxon>
        <taxon>Euarchontoglires</taxon>
        <taxon>Glires</taxon>
        <taxon>Rodentia</taxon>
        <taxon>Castorimorpha</taxon>
        <taxon>Heteromyidae</taxon>
        <taxon>Dipodomyinae</taxon>
        <taxon>Dipodomys</taxon>
    </lineage>
</organism>
<dbReference type="OrthoDB" id="10265243at2759"/>
<keyword evidence="8 17" id="KW-0819">tRNA processing</keyword>
<dbReference type="Proteomes" id="UP000081671">
    <property type="component" value="Unplaced"/>
</dbReference>
<dbReference type="GO" id="GO:0033588">
    <property type="term" value="C:elongator holoenzyme complex"/>
    <property type="evidence" value="ECO:0007669"/>
    <property type="project" value="TreeGrafter"/>
</dbReference>
<evidence type="ECO:0000256" key="7">
    <source>
        <dbReference type="ARBA" id="ARBA00022691"/>
    </source>
</evidence>
<comment type="function">
    <text evidence="17">Catalytic tRNA acetyltransferase subunit of the elongator complex, which is required for multiple tRNA modifications, including mcm5U (5-methoxycarbonylmethyl uridine), mcm5s2U (5-methoxycarbonylmethyl-2-thiouridine), and ncm5U (5-carbamoylmethyl uridine). In the elongator complex, acts as a tRNA uridine(34) acetyltransferase by mediating formation of carboxymethyluridine in the wobble base at position 34 in tRNAs.</text>
</comment>
<dbReference type="GeneID" id="105991602"/>
<dbReference type="Pfam" id="PF23613">
    <property type="entry name" value="ELP3_N"/>
    <property type="match status" value="1"/>
</dbReference>
<dbReference type="GO" id="GO:0005737">
    <property type="term" value="C:cytoplasm"/>
    <property type="evidence" value="ECO:0007669"/>
    <property type="project" value="TreeGrafter"/>
</dbReference>